<protein>
    <submittedName>
        <fullName evidence="4">Peptidase S9</fullName>
    </submittedName>
</protein>
<dbReference type="RefSeq" id="WP_104643508.1">
    <property type="nucleotide sequence ID" value="NZ_LT965928.1"/>
</dbReference>
<dbReference type="GeneID" id="93665069"/>
<feature type="domain" description="Peptidase S9 prolyl oligopeptidase catalytic" evidence="3">
    <location>
        <begin position="442"/>
        <end position="652"/>
    </location>
</feature>
<evidence type="ECO:0000256" key="1">
    <source>
        <dbReference type="ARBA" id="ARBA00022801"/>
    </source>
</evidence>
<dbReference type="GO" id="GO:0004252">
    <property type="term" value="F:serine-type endopeptidase activity"/>
    <property type="evidence" value="ECO:0007669"/>
    <property type="project" value="InterPro"/>
</dbReference>
<evidence type="ECO:0000259" key="3">
    <source>
        <dbReference type="Pfam" id="PF00326"/>
    </source>
</evidence>
<organism evidence="4 5">
    <name type="scientific">Pseudoalteromonas carrageenovora IAM 12662</name>
    <dbReference type="NCBI Taxonomy" id="1314868"/>
    <lineage>
        <taxon>Bacteria</taxon>
        <taxon>Pseudomonadati</taxon>
        <taxon>Pseudomonadota</taxon>
        <taxon>Gammaproteobacteria</taxon>
        <taxon>Alteromonadales</taxon>
        <taxon>Pseudoalteromonadaceae</taxon>
        <taxon>Pseudoalteromonas</taxon>
    </lineage>
</organism>
<gene>
    <name evidence="4" type="ORF">PCAR9_A31576</name>
</gene>
<feature type="signal peptide" evidence="2">
    <location>
        <begin position="1"/>
        <end position="22"/>
    </location>
</feature>
<dbReference type="PANTHER" id="PTHR42776">
    <property type="entry name" value="SERINE PEPTIDASE S9 FAMILY MEMBER"/>
    <property type="match status" value="1"/>
</dbReference>
<dbReference type="InterPro" id="IPR029058">
    <property type="entry name" value="AB_hydrolase_fold"/>
</dbReference>
<dbReference type="InterPro" id="IPR002470">
    <property type="entry name" value="Peptidase_S9A"/>
</dbReference>
<feature type="chain" id="PRO_5014464568" evidence="2">
    <location>
        <begin position="23"/>
        <end position="653"/>
    </location>
</feature>
<accession>A0A2K4XDI7</accession>
<evidence type="ECO:0000313" key="4">
    <source>
        <dbReference type="EMBL" id="SOU42365.1"/>
    </source>
</evidence>
<reference evidence="4 5" key="1">
    <citation type="submission" date="2017-11" db="EMBL/GenBank/DDBJ databases">
        <authorList>
            <person name="Han C.G."/>
        </authorList>
    </citation>
    <scope>NUCLEOTIDE SEQUENCE [LARGE SCALE GENOMIC DNA]</scope>
    <source>
        <strain evidence="5">ATCC 43555</strain>
    </source>
</reference>
<keyword evidence="2" id="KW-0732">Signal</keyword>
<evidence type="ECO:0000313" key="5">
    <source>
        <dbReference type="Proteomes" id="UP000238288"/>
    </source>
</evidence>
<dbReference type="InterPro" id="IPR001375">
    <property type="entry name" value="Peptidase_S9_cat"/>
</dbReference>
<sequence length="653" mass="73394">MNKPLAIFSLLLLSLFSSYTHANSARIPIESFSKDTEYSQVTISPSGEYLAVVNKVKGKNVLVILDAQTFKTLHAVSFRGDAQVGDYHWVNNERVAIAKEYLRGWKDHPEYYGEIYGVNVDGKKSKYLIGYLGEQQIGSRIKKQTPLYGTSFILDPLIKNKRKMLVMTIPWTSSNEPHTVVYEVDVYTGKRKRVTLSPSRMAQFLTDHEGNVRVAVSTDNYINAEIHIKNKSGDDWEELSLGNENYSDISLKAFDKHGNNIYMTASKSGEAEGLYKLNIAKKEVKLIFQDEFVSPKRVWVDEASKELFAIETELQYPNYSFIDTGSKKSERLKALIEALKGDQVQLISSTADGNANIIYASSDINPGRYYLYDASKNELKYLFASRGWLKPEEMAITKPIHYKTRGGLTIYGYLTIPNDTDEKNLPLVVMPHGGPHGPRDWWGFDPDSQLLASRGIAVLKVNFRGSGGFGRNFEHAGHKKWGAEIQFDIIDGVKHLIAKGIADKNNICIVGASFGGYSALQSAILEPDMFKCAVGVVGIYDLPLMFEEGDISERNSGQRYLKSVIGSNEVQLKSYSPSYNIDKLKAAVLIVHGGEDKRAPIEQAESLIAALKKANHPYELELLEDEGHGFYKPEHQLKYYNKLVSFLEKHMKF</sequence>
<dbReference type="PANTHER" id="PTHR42776:SF27">
    <property type="entry name" value="DIPEPTIDYL PEPTIDASE FAMILY MEMBER 6"/>
    <property type="match status" value="1"/>
</dbReference>
<evidence type="ECO:0000256" key="2">
    <source>
        <dbReference type="SAM" id="SignalP"/>
    </source>
</evidence>
<dbReference type="EMBL" id="LT965928">
    <property type="protein sequence ID" value="SOU42365.1"/>
    <property type="molecule type" value="Genomic_DNA"/>
</dbReference>
<name>A0A2K4XDI7_PSEVC</name>
<proteinExistence type="predicted"/>
<dbReference type="SUPFAM" id="SSF82171">
    <property type="entry name" value="DPP6 N-terminal domain-like"/>
    <property type="match status" value="1"/>
</dbReference>
<dbReference type="AlphaFoldDB" id="A0A2K4XDI7"/>
<dbReference type="GO" id="GO:0006508">
    <property type="term" value="P:proteolysis"/>
    <property type="evidence" value="ECO:0007669"/>
    <property type="project" value="InterPro"/>
</dbReference>
<dbReference type="OrthoDB" id="4269629at2"/>
<keyword evidence="1" id="KW-0378">Hydrolase</keyword>
<dbReference type="Gene3D" id="3.40.50.1820">
    <property type="entry name" value="alpha/beta hydrolase"/>
    <property type="match status" value="1"/>
</dbReference>
<dbReference type="Proteomes" id="UP000238288">
    <property type="component" value="Chromosome PCAR9a"/>
</dbReference>
<dbReference type="FunFam" id="3.40.50.1820:FF:000442">
    <property type="entry name" value="Subfamily S9C unassigned peptidase"/>
    <property type="match status" value="1"/>
</dbReference>
<dbReference type="SUPFAM" id="SSF53474">
    <property type="entry name" value="alpha/beta-Hydrolases"/>
    <property type="match status" value="1"/>
</dbReference>
<dbReference type="Pfam" id="PF00326">
    <property type="entry name" value="Peptidase_S9"/>
    <property type="match status" value="1"/>
</dbReference>
<dbReference type="PRINTS" id="PR00862">
    <property type="entry name" value="PROLIGOPTASE"/>
</dbReference>